<dbReference type="PRINTS" id="PR00173">
    <property type="entry name" value="EDTRNSPORT"/>
</dbReference>
<feature type="transmembrane region" description="Helical" evidence="8">
    <location>
        <begin position="357"/>
        <end position="383"/>
    </location>
</feature>
<reference evidence="9 10" key="1">
    <citation type="submission" date="2024-10" db="EMBL/GenBank/DDBJ databases">
        <title>The Natural Products Discovery Center: Release of the First 8490 Sequenced Strains for Exploring Actinobacteria Biosynthetic Diversity.</title>
        <authorList>
            <person name="Kalkreuter E."/>
            <person name="Kautsar S.A."/>
            <person name="Yang D."/>
            <person name="Bader C.D."/>
            <person name="Teijaro C.N."/>
            <person name="Fluegel L."/>
            <person name="Davis C.M."/>
            <person name="Simpson J.R."/>
            <person name="Lauterbach L."/>
            <person name="Steele A.D."/>
            <person name="Gui C."/>
            <person name="Meng S."/>
            <person name="Li G."/>
            <person name="Viehrig K."/>
            <person name="Ye F."/>
            <person name="Su P."/>
            <person name="Kiefer A.F."/>
            <person name="Nichols A."/>
            <person name="Cepeda A.J."/>
            <person name="Yan W."/>
            <person name="Fan B."/>
            <person name="Jiang Y."/>
            <person name="Adhikari A."/>
            <person name="Zheng C.-J."/>
            <person name="Schuster L."/>
            <person name="Cowan T.M."/>
            <person name="Smanski M.J."/>
            <person name="Chevrette M.G."/>
            <person name="De Carvalho L.P.S."/>
            <person name="Shen B."/>
        </authorList>
    </citation>
    <scope>NUCLEOTIDE SEQUENCE [LARGE SCALE GENOMIC DNA]</scope>
    <source>
        <strain evidence="9 10">NPDC017990</strain>
    </source>
</reference>
<feature type="transmembrane region" description="Helical" evidence="8">
    <location>
        <begin position="22"/>
        <end position="41"/>
    </location>
</feature>
<dbReference type="EMBL" id="JBIRGQ010000001">
    <property type="protein sequence ID" value="MFH8544613.1"/>
    <property type="molecule type" value="Genomic_DNA"/>
</dbReference>
<evidence type="ECO:0000256" key="7">
    <source>
        <dbReference type="SAM" id="MobiDB-lite"/>
    </source>
</evidence>
<sequence>MTSTITADRPQRSRLNRLIRELWFQVVLAAVLGIAVGILAPGLGAELKPLNDWFIALVKMIVVPVVFCVVTTGIASMDNLRKAGRIGVKAIGYFLVLSFVSMLIGLVIANVFQPGSGLSVDPASLNADDVPKTATEHATFTGFVSSLIPASLLGAITGDAILAALMVSIIFGVALNMAGEDGAPLTRGIKALSDVVFRIVGWVMRLAPLGTFGALATVVATYGADSLKQLGYLIILFTATCIVYVLVVLGAIMRACRLSLFGLMRFLKAELLIALSTCSSEAVLPQLVRKLETLGIGRPVVGIVIPSGFSFNLDGSAVYLTMASLFLAQAMGIDLSWQQQLIMVGVMMLTSKGTAGIAGGAFIVLASTVTAVGHVPLAALSLIVGIDRILNEGRVFINVLGNAVATIVIGKWEKDIDMNRARAVLSSGATPPQQAGATGGEEPTESDAASEAAASEIDTSKADTTKADTTK</sequence>
<keyword evidence="6 8" id="KW-0472">Membrane</keyword>
<evidence type="ECO:0000256" key="5">
    <source>
        <dbReference type="ARBA" id="ARBA00022989"/>
    </source>
</evidence>
<dbReference type="PROSITE" id="PS00714">
    <property type="entry name" value="NA_DICARBOXYL_SYMP_2"/>
    <property type="match status" value="1"/>
</dbReference>
<name>A0ABW7QI15_9ACTN</name>
<feature type="compositionally biased region" description="Basic and acidic residues" evidence="7">
    <location>
        <begin position="458"/>
        <end position="471"/>
    </location>
</feature>
<protein>
    <submittedName>
        <fullName evidence="9">Cation:dicarboxylate symporter family transporter</fullName>
    </submittedName>
</protein>
<evidence type="ECO:0000256" key="1">
    <source>
        <dbReference type="ARBA" id="ARBA00004141"/>
    </source>
</evidence>
<evidence type="ECO:0000256" key="8">
    <source>
        <dbReference type="SAM" id="Phobius"/>
    </source>
</evidence>
<feature type="compositionally biased region" description="Low complexity" evidence="7">
    <location>
        <begin position="446"/>
        <end position="457"/>
    </location>
</feature>
<evidence type="ECO:0000256" key="6">
    <source>
        <dbReference type="ARBA" id="ARBA00023136"/>
    </source>
</evidence>
<dbReference type="Proteomes" id="UP001610818">
    <property type="component" value="Unassembled WGS sequence"/>
</dbReference>
<keyword evidence="5 8" id="KW-1133">Transmembrane helix</keyword>
<keyword evidence="3 8" id="KW-0812">Transmembrane</keyword>
<dbReference type="PANTHER" id="PTHR42865">
    <property type="entry name" value="PROTON/GLUTAMATE-ASPARTATE SYMPORTER"/>
    <property type="match status" value="1"/>
</dbReference>
<feature type="region of interest" description="Disordered" evidence="7">
    <location>
        <begin position="426"/>
        <end position="471"/>
    </location>
</feature>
<feature type="transmembrane region" description="Helical" evidence="8">
    <location>
        <begin position="90"/>
        <end position="112"/>
    </location>
</feature>
<dbReference type="Pfam" id="PF00375">
    <property type="entry name" value="SDF"/>
    <property type="match status" value="1"/>
</dbReference>
<feature type="transmembrane region" description="Helical" evidence="8">
    <location>
        <begin position="152"/>
        <end position="178"/>
    </location>
</feature>
<dbReference type="InterPro" id="IPR018107">
    <property type="entry name" value="Na-dicarboxylate_symporter_CS"/>
</dbReference>
<dbReference type="SUPFAM" id="SSF118215">
    <property type="entry name" value="Proton glutamate symport protein"/>
    <property type="match status" value="1"/>
</dbReference>
<dbReference type="InterPro" id="IPR036458">
    <property type="entry name" value="Na:dicarbo_symporter_sf"/>
</dbReference>
<dbReference type="Gene3D" id="1.10.3860.10">
    <property type="entry name" value="Sodium:dicarboxylate symporter"/>
    <property type="match status" value="1"/>
</dbReference>
<accession>A0ABW7QI15</accession>
<keyword evidence="2" id="KW-0813">Transport</keyword>
<organism evidence="9 10">
    <name type="scientific">Streptomyces longisporoflavus</name>
    <dbReference type="NCBI Taxonomy" id="28044"/>
    <lineage>
        <taxon>Bacteria</taxon>
        <taxon>Bacillati</taxon>
        <taxon>Actinomycetota</taxon>
        <taxon>Actinomycetes</taxon>
        <taxon>Kitasatosporales</taxon>
        <taxon>Streptomycetaceae</taxon>
        <taxon>Streptomyces</taxon>
    </lineage>
</organism>
<comment type="subcellular location">
    <subcellularLocation>
        <location evidence="1">Membrane</location>
        <topology evidence="1">Multi-pass membrane protein</topology>
    </subcellularLocation>
</comment>
<dbReference type="RefSeq" id="WP_397708550.1">
    <property type="nucleotide sequence ID" value="NZ_JBIRGN010000001.1"/>
</dbReference>
<gene>
    <name evidence="9" type="ORF">ACH4F9_06315</name>
</gene>
<evidence type="ECO:0000313" key="9">
    <source>
        <dbReference type="EMBL" id="MFH8544613.1"/>
    </source>
</evidence>
<keyword evidence="10" id="KW-1185">Reference proteome</keyword>
<evidence type="ECO:0000256" key="2">
    <source>
        <dbReference type="ARBA" id="ARBA00022448"/>
    </source>
</evidence>
<evidence type="ECO:0000256" key="3">
    <source>
        <dbReference type="ARBA" id="ARBA00022692"/>
    </source>
</evidence>
<comment type="caution">
    <text evidence="9">The sequence shown here is derived from an EMBL/GenBank/DDBJ whole genome shotgun (WGS) entry which is preliminary data.</text>
</comment>
<evidence type="ECO:0000313" key="10">
    <source>
        <dbReference type="Proteomes" id="UP001610818"/>
    </source>
</evidence>
<dbReference type="PANTHER" id="PTHR42865:SF1">
    <property type="entry name" value="AEROBIC C4-DICARBOXYLATE TRANSPORT PROTEIN"/>
    <property type="match status" value="1"/>
</dbReference>
<keyword evidence="4" id="KW-0769">Symport</keyword>
<feature type="transmembrane region" description="Helical" evidence="8">
    <location>
        <begin position="230"/>
        <end position="253"/>
    </location>
</feature>
<dbReference type="InterPro" id="IPR001991">
    <property type="entry name" value="Na-dicarboxylate_symporter"/>
</dbReference>
<proteinExistence type="predicted"/>
<feature type="compositionally biased region" description="Polar residues" evidence="7">
    <location>
        <begin position="427"/>
        <end position="436"/>
    </location>
</feature>
<feature type="transmembrane region" description="Helical" evidence="8">
    <location>
        <begin position="199"/>
        <end position="224"/>
    </location>
</feature>
<feature type="transmembrane region" description="Helical" evidence="8">
    <location>
        <begin position="53"/>
        <end position="78"/>
    </location>
</feature>
<feature type="transmembrane region" description="Helical" evidence="8">
    <location>
        <begin position="395"/>
        <end position="412"/>
    </location>
</feature>
<evidence type="ECO:0000256" key="4">
    <source>
        <dbReference type="ARBA" id="ARBA00022847"/>
    </source>
</evidence>